<feature type="domain" description="PAC" evidence="11">
    <location>
        <begin position="298"/>
        <end position="352"/>
    </location>
</feature>
<dbReference type="InterPro" id="IPR035965">
    <property type="entry name" value="PAS-like_dom_sf"/>
</dbReference>
<feature type="transmembrane region" description="Helical" evidence="9">
    <location>
        <begin position="107"/>
        <end position="127"/>
    </location>
</feature>
<evidence type="ECO:0000256" key="7">
    <source>
        <dbReference type="ARBA" id="ARBA00023012"/>
    </source>
</evidence>
<feature type="region of interest" description="Disordered" evidence="8">
    <location>
        <begin position="1"/>
        <end position="26"/>
    </location>
</feature>
<organism evidence="12 13">
    <name type="scientific">Hyalangium rubrum</name>
    <dbReference type="NCBI Taxonomy" id="3103134"/>
    <lineage>
        <taxon>Bacteria</taxon>
        <taxon>Pseudomonadati</taxon>
        <taxon>Myxococcota</taxon>
        <taxon>Myxococcia</taxon>
        <taxon>Myxococcales</taxon>
        <taxon>Cystobacterineae</taxon>
        <taxon>Archangiaceae</taxon>
        <taxon>Hyalangium</taxon>
    </lineage>
</organism>
<evidence type="ECO:0000256" key="2">
    <source>
        <dbReference type="ARBA" id="ARBA00012438"/>
    </source>
</evidence>
<evidence type="ECO:0000256" key="8">
    <source>
        <dbReference type="SAM" id="MobiDB-lite"/>
    </source>
</evidence>
<keyword evidence="5" id="KW-0418">Kinase</keyword>
<feature type="transmembrane region" description="Helical" evidence="9">
    <location>
        <begin position="187"/>
        <end position="206"/>
    </location>
</feature>
<keyword evidence="7" id="KW-0902">Two-component regulatory system</keyword>
<evidence type="ECO:0000256" key="4">
    <source>
        <dbReference type="ARBA" id="ARBA00022741"/>
    </source>
</evidence>
<dbReference type="Gene3D" id="3.30.450.20">
    <property type="entry name" value="PAS domain"/>
    <property type="match status" value="1"/>
</dbReference>
<dbReference type="PANTHER" id="PTHR43065:SF46">
    <property type="entry name" value="C4-DICARBOXYLATE TRANSPORT SENSOR PROTEIN DCTB"/>
    <property type="match status" value="1"/>
</dbReference>
<evidence type="ECO:0000313" key="13">
    <source>
        <dbReference type="Proteomes" id="UP001291309"/>
    </source>
</evidence>
<dbReference type="InterPro" id="IPR013656">
    <property type="entry name" value="PAS_4"/>
</dbReference>
<accession>A0ABU5H4Z9</accession>
<keyword evidence="9" id="KW-0812">Transmembrane</keyword>
<evidence type="ECO:0000313" key="12">
    <source>
        <dbReference type="EMBL" id="MDY7227847.1"/>
    </source>
</evidence>
<gene>
    <name evidence="12" type="ORF">SYV04_15635</name>
</gene>
<evidence type="ECO:0000259" key="11">
    <source>
        <dbReference type="PROSITE" id="PS50113"/>
    </source>
</evidence>
<dbReference type="GO" id="GO:0005524">
    <property type="term" value="F:ATP binding"/>
    <property type="evidence" value="ECO:0007669"/>
    <property type="project" value="UniProtKB-KW"/>
</dbReference>
<feature type="transmembrane region" description="Helical" evidence="9">
    <location>
        <begin position="133"/>
        <end position="150"/>
    </location>
</feature>
<feature type="domain" description="Histidine kinase" evidence="10">
    <location>
        <begin position="425"/>
        <end position="631"/>
    </location>
</feature>
<evidence type="ECO:0000256" key="3">
    <source>
        <dbReference type="ARBA" id="ARBA00022679"/>
    </source>
</evidence>
<keyword evidence="3" id="KW-0808">Transferase</keyword>
<comment type="catalytic activity">
    <reaction evidence="1">
        <text>ATP + protein L-histidine = ADP + protein N-phospho-L-histidine.</text>
        <dbReference type="EC" id="2.7.13.3"/>
    </reaction>
</comment>
<keyword evidence="13" id="KW-1185">Reference proteome</keyword>
<dbReference type="EMBL" id="JAXIVS010000005">
    <property type="protein sequence ID" value="MDY7227847.1"/>
    <property type="molecule type" value="Genomic_DNA"/>
</dbReference>
<proteinExistence type="predicted"/>
<keyword evidence="9" id="KW-0472">Membrane</keyword>
<sequence length="650" mass="70152">MALFPPAPAAPTPAFPQPPEPPSTLPTPHAKLLGRLDFLLSENLRRASPWELVRYRILVGAACFLLLLNVLYAAWALLLNLPPYQPLTAALLYGGTLLLARKSSTPALPAALLLGCIGLVVVGATFSGDVPSASTHAVSMLLPALAVYLGGARVGLLFTLIYLLVIALLYPLYVTLAGLSIPSPPLWLAHFFAAFSFMGAWGLGALHNAAKDAAQRSLEQTLKELREGERKLLSLIESTEDLVASVDLEGRVLTINSALKHLYRKRFGVELEPGMAFFGPMGPEQFERWAPHLAQALQGKRARFEELLPGASQSLVDISVNPIFSEAGQVVGLTLMGRDLTARRQAEVRLEEMHRTLVDVSRQAGMAEVATSVLHNVGNTLNSVNISTSLVTDGLRQSRVSGVSKAARLLREYTSVPTSALGQDPQAQKLATYLTALADELQNEREAMLQEMLALTGSVDHIKSIISMQQKHARTAGAVEQVAVPQLIHEALRLHAVSFEQRGIRIEQDYAQVPPLVVDRHKLLQILINLLSNARHALEASPQPDKCLTLRLRGKAEGGWLLIEVADNGVGIAPEHLPRLFSQGFTTKRMGHGFGLHISALATAELNGRLTCSSAGLGQGATFTLELPLMAEDSSKMPSAWLPSFPSSST</sequence>
<dbReference type="PRINTS" id="PR00344">
    <property type="entry name" value="BCTRLSENSOR"/>
</dbReference>
<feature type="compositionally biased region" description="Pro residues" evidence="8">
    <location>
        <begin position="1"/>
        <end position="25"/>
    </location>
</feature>
<evidence type="ECO:0000256" key="6">
    <source>
        <dbReference type="ARBA" id="ARBA00022840"/>
    </source>
</evidence>
<dbReference type="SUPFAM" id="SSF55785">
    <property type="entry name" value="PYP-like sensor domain (PAS domain)"/>
    <property type="match status" value="1"/>
</dbReference>
<dbReference type="Gene3D" id="3.30.565.10">
    <property type="entry name" value="Histidine kinase-like ATPase, C-terminal domain"/>
    <property type="match status" value="1"/>
</dbReference>
<dbReference type="PROSITE" id="PS50113">
    <property type="entry name" value="PAC"/>
    <property type="match status" value="1"/>
</dbReference>
<keyword evidence="6 12" id="KW-0067">ATP-binding</keyword>
<evidence type="ECO:0000256" key="9">
    <source>
        <dbReference type="SAM" id="Phobius"/>
    </source>
</evidence>
<name>A0ABU5H4Z9_9BACT</name>
<evidence type="ECO:0000259" key="10">
    <source>
        <dbReference type="PROSITE" id="PS50109"/>
    </source>
</evidence>
<dbReference type="InterPro" id="IPR036890">
    <property type="entry name" value="HATPase_C_sf"/>
</dbReference>
<dbReference type="PROSITE" id="PS50109">
    <property type="entry name" value="HIS_KIN"/>
    <property type="match status" value="1"/>
</dbReference>
<dbReference type="InterPro" id="IPR000700">
    <property type="entry name" value="PAS-assoc_C"/>
</dbReference>
<keyword evidence="9" id="KW-1133">Transmembrane helix</keyword>
<dbReference type="InterPro" id="IPR004358">
    <property type="entry name" value="Sig_transdc_His_kin-like_C"/>
</dbReference>
<dbReference type="InterPro" id="IPR005467">
    <property type="entry name" value="His_kinase_dom"/>
</dbReference>
<feature type="transmembrane region" description="Helical" evidence="9">
    <location>
        <begin position="84"/>
        <end position="100"/>
    </location>
</feature>
<dbReference type="Proteomes" id="UP001291309">
    <property type="component" value="Unassembled WGS sequence"/>
</dbReference>
<feature type="transmembrane region" description="Helical" evidence="9">
    <location>
        <begin position="157"/>
        <end position="181"/>
    </location>
</feature>
<dbReference type="PANTHER" id="PTHR43065">
    <property type="entry name" value="SENSOR HISTIDINE KINASE"/>
    <property type="match status" value="1"/>
</dbReference>
<reference evidence="12 13" key="1">
    <citation type="submission" date="2023-12" db="EMBL/GenBank/DDBJ databases">
        <title>the genome sequence of Hyalangium sp. s54d21.</title>
        <authorList>
            <person name="Zhang X."/>
        </authorList>
    </citation>
    <scope>NUCLEOTIDE SEQUENCE [LARGE SCALE GENOMIC DNA]</scope>
    <source>
        <strain evidence="13">s54d21</strain>
    </source>
</reference>
<dbReference type="Pfam" id="PF02518">
    <property type="entry name" value="HATPase_c"/>
    <property type="match status" value="1"/>
</dbReference>
<evidence type="ECO:0000256" key="5">
    <source>
        <dbReference type="ARBA" id="ARBA00022777"/>
    </source>
</evidence>
<evidence type="ECO:0000256" key="1">
    <source>
        <dbReference type="ARBA" id="ARBA00000085"/>
    </source>
</evidence>
<dbReference type="RefSeq" id="WP_321546577.1">
    <property type="nucleotide sequence ID" value="NZ_JAXIVS010000005.1"/>
</dbReference>
<dbReference type="SMART" id="SM00387">
    <property type="entry name" value="HATPase_c"/>
    <property type="match status" value="1"/>
</dbReference>
<comment type="caution">
    <text evidence="12">The sequence shown here is derived from an EMBL/GenBank/DDBJ whole genome shotgun (WGS) entry which is preliminary data.</text>
</comment>
<keyword evidence="4" id="KW-0547">Nucleotide-binding</keyword>
<feature type="transmembrane region" description="Helical" evidence="9">
    <location>
        <begin position="55"/>
        <end position="78"/>
    </location>
</feature>
<dbReference type="EC" id="2.7.13.3" evidence="2"/>
<dbReference type="InterPro" id="IPR003594">
    <property type="entry name" value="HATPase_dom"/>
</dbReference>
<dbReference type="Pfam" id="PF08448">
    <property type="entry name" value="PAS_4"/>
    <property type="match status" value="1"/>
</dbReference>
<protein>
    <recommendedName>
        <fullName evidence="2">histidine kinase</fullName>
        <ecNumber evidence="2">2.7.13.3</ecNumber>
    </recommendedName>
</protein>
<dbReference type="SUPFAM" id="SSF55874">
    <property type="entry name" value="ATPase domain of HSP90 chaperone/DNA topoisomerase II/histidine kinase"/>
    <property type="match status" value="1"/>
</dbReference>